<dbReference type="GO" id="GO:0000160">
    <property type="term" value="P:phosphorelay signal transduction system"/>
    <property type="evidence" value="ECO:0007669"/>
    <property type="project" value="InterPro"/>
</dbReference>
<sequence length="252" mass="27381">MALVEDHPEFREALIATVQASGRHQIIGVSKDLNTGLQLLEGDRPDVLLVDLGLPSGSGLKIIRAAQLRWGQRCTSGVVTMTGDEDDLMNAIGAGAKGYIYKSDQPEQWLNGIDGLAMGQSPAHPKIAQRFLQQLARHALVQEHPAYNVLLHLASGYTVEEAAEQLQMTAQVAGDLIRTVYDGFLLPLPDLSPRELELITLLNKGYAFRMCAELMGVSESTTKTQAARAYQKLGANNLQTALYEARMAGLIS</sequence>
<dbReference type="PROSITE" id="PS50043">
    <property type="entry name" value="HTH_LUXR_2"/>
    <property type="match status" value="1"/>
</dbReference>
<evidence type="ECO:0000259" key="4">
    <source>
        <dbReference type="PROSITE" id="PS50043"/>
    </source>
</evidence>
<keyword evidence="2" id="KW-0238">DNA-binding</keyword>
<dbReference type="Gene3D" id="1.10.10.10">
    <property type="entry name" value="Winged helix-like DNA-binding domain superfamily/Winged helix DNA-binding domain"/>
    <property type="match status" value="1"/>
</dbReference>
<dbReference type="InterPro" id="IPR039420">
    <property type="entry name" value="WalR-like"/>
</dbReference>
<gene>
    <name evidence="6" type="ORF">LPB072_10840</name>
    <name evidence="7" type="ORF">LPB72_06540</name>
</gene>
<dbReference type="InterPro" id="IPR000792">
    <property type="entry name" value="Tscrpt_reg_LuxR_C"/>
</dbReference>
<reference evidence="6 9" key="2">
    <citation type="submission" date="2016-10" db="EMBL/GenBank/DDBJ databases">
        <title>Hydorgenophaga sp. LPB0072 isolated from gastropod.</title>
        <authorList>
            <person name="Kim E."/>
            <person name="Yi H."/>
        </authorList>
    </citation>
    <scope>NUCLEOTIDE SEQUENCE [LARGE SCALE GENOMIC DNA]</scope>
    <source>
        <strain evidence="6 9">LPB0072</strain>
    </source>
</reference>
<dbReference type="CDD" id="cd17535">
    <property type="entry name" value="REC_NarL-like"/>
    <property type="match status" value="1"/>
</dbReference>
<evidence type="ECO:0008006" key="10">
    <source>
        <dbReference type="Google" id="ProtNLM"/>
    </source>
</evidence>
<name>A0A167IDH3_9BURK</name>
<feature type="domain" description="HTH luxR-type" evidence="4">
    <location>
        <begin position="187"/>
        <end position="249"/>
    </location>
</feature>
<evidence type="ECO:0000313" key="8">
    <source>
        <dbReference type="Proteomes" id="UP000185657"/>
    </source>
</evidence>
<dbReference type="InterPro" id="IPR016032">
    <property type="entry name" value="Sig_transdc_resp-reg_C-effctor"/>
</dbReference>
<evidence type="ECO:0000256" key="3">
    <source>
        <dbReference type="PROSITE-ProRule" id="PRU00169"/>
    </source>
</evidence>
<evidence type="ECO:0000313" key="7">
    <source>
        <dbReference type="EMBL" id="OAD42579.1"/>
    </source>
</evidence>
<keyword evidence="1 3" id="KW-0597">Phosphoprotein</keyword>
<dbReference type="SMART" id="SM00448">
    <property type="entry name" value="REC"/>
    <property type="match status" value="1"/>
</dbReference>
<dbReference type="KEGG" id="hyl:LPB072_10840"/>
<dbReference type="Pfam" id="PF00196">
    <property type="entry name" value="GerE"/>
    <property type="match status" value="1"/>
</dbReference>
<protein>
    <recommendedName>
        <fullName evidence="10">DNA-binding response regulator</fullName>
    </recommendedName>
</protein>
<organism evidence="6 9">
    <name type="scientific">Hydrogenophaga crassostreae</name>
    <dbReference type="NCBI Taxonomy" id="1763535"/>
    <lineage>
        <taxon>Bacteria</taxon>
        <taxon>Pseudomonadati</taxon>
        <taxon>Pseudomonadota</taxon>
        <taxon>Betaproteobacteria</taxon>
        <taxon>Burkholderiales</taxon>
        <taxon>Comamonadaceae</taxon>
        <taxon>Hydrogenophaga</taxon>
    </lineage>
</organism>
<reference evidence="7 8" key="1">
    <citation type="submission" date="2016-02" db="EMBL/GenBank/DDBJ databases">
        <title>Draft genome sequence of Hydrogenophaga sp. LPB0072.</title>
        <authorList>
            <person name="Shin S.-K."/>
            <person name="Yi H."/>
        </authorList>
    </citation>
    <scope>NUCLEOTIDE SEQUENCE [LARGE SCALE GENOMIC DNA]</scope>
    <source>
        <strain evidence="7 8">LPB0072</strain>
    </source>
</reference>
<dbReference type="InterPro" id="IPR001789">
    <property type="entry name" value="Sig_transdc_resp-reg_receiver"/>
</dbReference>
<dbReference type="Proteomes" id="UP000185680">
    <property type="component" value="Chromosome"/>
</dbReference>
<evidence type="ECO:0000313" key="9">
    <source>
        <dbReference type="Proteomes" id="UP000185680"/>
    </source>
</evidence>
<evidence type="ECO:0000256" key="2">
    <source>
        <dbReference type="ARBA" id="ARBA00023125"/>
    </source>
</evidence>
<dbReference type="PROSITE" id="PS50110">
    <property type="entry name" value="RESPONSE_REGULATORY"/>
    <property type="match status" value="1"/>
</dbReference>
<dbReference type="GO" id="GO:0006355">
    <property type="term" value="P:regulation of DNA-templated transcription"/>
    <property type="evidence" value="ECO:0007669"/>
    <property type="project" value="InterPro"/>
</dbReference>
<dbReference type="PRINTS" id="PR00038">
    <property type="entry name" value="HTHLUXR"/>
</dbReference>
<evidence type="ECO:0000259" key="5">
    <source>
        <dbReference type="PROSITE" id="PS50110"/>
    </source>
</evidence>
<dbReference type="SUPFAM" id="SSF46894">
    <property type="entry name" value="C-terminal effector domain of the bipartite response regulators"/>
    <property type="match status" value="1"/>
</dbReference>
<dbReference type="EMBL" id="LVWD01000007">
    <property type="protein sequence ID" value="OAD42579.1"/>
    <property type="molecule type" value="Genomic_DNA"/>
</dbReference>
<evidence type="ECO:0000313" key="6">
    <source>
        <dbReference type="EMBL" id="AOW13273.1"/>
    </source>
</evidence>
<dbReference type="Proteomes" id="UP000185657">
    <property type="component" value="Unassembled WGS sequence"/>
</dbReference>
<dbReference type="Gene3D" id="3.40.50.2300">
    <property type="match status" value="1"/>
</dbReference>
<dbReference type="Pfam" id="PF00072">
    <property type="entry name" value="Response_reg"/>
    <property type="match status" value="1"/>
</dbReference>
<dbReference type="GO" id="GO:0003677">
    <property type="term" value="F:DNA binding"/>
    <property type="evidence" value="ECO:0007669"/>
    <property type="project" value="UniProtKB-KW"/>
</dbReference>
<dbReference type="SUPFAM" id="SSF52172">
    <property type="entry name" value="CheY-like"/>
    <property type="match status" value="1"/>
</dbReference>
<dbReference type="PANTHER" id="PTHR43214">
    <property type="entry name" value="TWO-COMPONENT RESPONSE REGULATOR"/>
    <property type="match status" value="1"/>
</dbReference>
<dbReference type="CDD" id="cd06170">
    <property type="entry name" value="LuxR_C_like"/>
    <property type="match status" value="1"/>
</dbReference>
<dbReference type="InterPro" id="IPR011006">
    <property type="entry name" value="CheY-like_superfamily"/>
</dbReference>
<feature type="modified residue" description="4-aspartylphosphate" evidence="3">
    <location>
        <position position="51"/>
    </location>
</feature>
<dbReference type="InterPro" id="IPR036388">
    <property type="entry name" value="WH-like_DNA-bd_sf"/>
</dbReference>
<dbReference type="STRING" id="1763535.LPB072_10840"/>
<dbReference type="InterPro" id="IPR058245">
    <property type="entry name" value="NreC/VraR/RcsB-like_REC"/>
</dbReference>
<dbReference type="AlphaFoldDB" id="A0A167IDH3"/>
<proteinExistence type="predicted"/>
<keyword evidence="8" id="KW-1185">Reference proteome</keyword>
<dbReference type="PANTHER" id="PTHR43214:SF43">
    <property type="entry name" value="TWO-COMPONENT RESPONSE REGULATOR"/>
    <property type="match status" value="1"/>
</dbReference>
<evidence type="ECO:0000256" key="1">
    <source>
        <dbReference type="ARBA" id="ARBA00022553"/>
    </source>
</evidence>
<dbReference type="EMBL" id="CP017476">
    <property type="protein sequence ID" value="AOW13273.1"/>
    <property type="molecule type" value="Genomic_DNA"/>
</dbReference>
<accession>A0A167IDH3</accession>
<feature type="domain" description="Response regulatory" evidence="5">
    <location>
        <begin position="1"/>
        <end position="117"/>
    </location>
</feature>
<dbReference type="SMART" id="SM00421">
    <property type="entry name" value="HTH_LUXR"/>
    <property type="match status" value="1"/>
</dbReference>